<organism evidence="1 2">
    <name type="scientific">Cnephaeus nilssonii</name>
    <name type="common">Northern bat</name>
    <name type="synonym">Eptesicus nilssonii</name>
    <dbReference type="NCBI Taxonomy" id="3371016"/>
    <lineage>
        <taxon>Eukaryota</taxon>
        <taxon>Metazoa</taxon>
        <taxon>Chordata</taxon>
        <taxon>Craniata</taxon>
        <taxon>Vertebrata</taxon>
        <taxon>Euteleostomi</taxon>
        <taxon>Mammalia</taxon>
        <taxon>Eutheria</taxon>
        <taxon>Laurasiatheria</taxon>
        <taxon>Chiroptera</taxon>
        <taxon>Yangochiroptera</taxon>
        <taxon>Vespertilionidae</taxon>
        <taxon>Cnephaeus</taxon>
    </lineage>
</organism>
<dbReference type="GO" id="GO:0045944">
    <property type="term" value="P:positive regulation of transcription by RNA polymerase II"/>
    <property type="evidence" value="ECO:0007669"/>
    <property type="project" value="TreeGrafter"/>
</dbReference>
<dbReference type="GO" id="GO:0006338">
    <property type="term" value="P:chromatin remodeling"/>
    <property type="evidence" value="ECO:0007669"/>
    <property type="project" value="TreeGrafter"/>
</dbReference>
<dbReference type="InterPro" id="IPR004301">
    <property type="entry name" value="Nucleoplasmin"/>
</dbReference>
<accession>A0AA40LUS2</accession>
<dbReference type="EMBL" id="JAULJE010000001">
    <property type="protein sequence ID" value="KAK1346695.1"/>
    <property type="molecule type" value="Genomic_DNA"/>
</dbReference>
<dbReference type="GO" id="GO:0000056">
    <property type="term" value="P:ribosomal small subunit export from nucleus"/>
    <property type="evidence" value="ECO:0007669"/>
    <property type="project" value="TreeGrafter"/>
</dbReference>
<dbReference type="Gene3D" id="2.60.120.340">
    <property type="entry name" value="Nucleoplasmin core domain"/>
    <property type="match status" value="1"/>
</dbReference>
<proteinExistence type="predicted"/>
<name>A0AA40LUS2_CNENI</name>
<dbReference type="AlphaFoldDB" id="A0AA40LUS2"/>
<dbReference type="GO" id="GO:1990904">
    <property type="term" value="C:ribonucleoprotein complex"/>
    <property type="evidence" value="ECO:0007669"/>
    <property type="project" value="TreeGrafter"/>
</dbReference>
<dbReference type="GO" id="GO:0010824">
    <property type="term" value="P:regulation of centrosome duplication"/>
    <property type="evidence" value="ECO:0007669"/>
    <property type="project" value="TreeGrafter"/>
</dbReference>
<dbReference type="GO" id="GO:0042274">
    <property type="term" value="P:ribosomal small subunit biogenesis"/>
    <property type="evidence" value="ECO:0007669"/>
    <property type="project" value="TreeGrafter"/>
</dbReference>
<dbReference type="GO" id="GO:0005813">
    <property type="term" value="C:centrosome"/>
    <property type="evidence" value="ECO:0007669"/>
    <property type="project" value="TreeGrafter"/>
</dbReference>
<evidence type="ECO:0000313" key="1">
    <source>
        <dbReference type="EMBL" id="KAK1346695.1"/>
    </source>
</evidence>
<dbReference type="GO" id="GO:0042393">
    <property type="term" value="F:histone binding"/>
    <property type="evidence" value="ECO:0007669"/>
    <property type="project" value="TreeGrafter"/>
</dbReference>
<dbReference type="PANTHER" id="PTHR22747">
    <property type="entry name" value="NUCLEOPLASMIN"/>
    <property type="match status" value="1"/>
</dbReference>
<dbReference type="GO" id="GO:0042273">
    <property type="term" value="P:ribosomal large subunit biogenesis"/>
    <property type="evidence" value="ECO:0007669"/>
    <property type="project" value="TreeGrafter"/>
</dbReference>
<comment type="caution">
    <text evidence="1">The sequence shown here is derived from an EMBL/GenBank/DDBJ whole genome shotgun (WGS) entry which is preliminary data.</text>
</comment>
<sequence>METGVSSPGASTCNMAVVYLAGASKCYGATLKRLPPETEIKIYEPLLSWPVTTVAALYSGKGRTAVQITEDSMAMDMSPLRPQNYLFGCELKANKDYHFKVDNDENDH</sequence>
<dbReference type="GO" id="GO:0000055">
    <property type="term" value="P:ribosomal large subunit export from nucleus"/>
    <property type="evidence" value="ECO:0007669"/>
    <property type="project" value="TreeGrafter"/>
</dbReference>
<evidence type="ECO:0000313" key="2">
    <source>
        <dbReference type="Proteomes" id="UP001177744"/>
    </source>
</evidence>
<dbReference type="GO" id="GO:0005654">
    <property type="term" value="C:nucleoplasm"/>
    <property type="evidence" value="ECO:0007669"/>
    <property type="project" value="TreeGrafter"/>
</dbReference>
<gene>
    <name evidence="1" type="ORF">QTO34_000555</name>
</gene>
<dbReference type="GO" id="GO:0005730">
    <property type="term" value="C:nucleolus"/>
    <property type="evidence" value="ECO:0007669"/>
    <property type="project" value="TreeGrafter"/>
</dbReference>
<dbReference type="SUPFAM" id="SSF69203">
    <property type="entry name" value="Nucleoplasmin-like core domain"/>
    <property type="match status" value="1"/>
</dbReference>
<dbReference type="PANTHER" id="PTHR22747:SF28">
    <property type="entry name" value="NUCLEOPHOSMIN"/>
    <property type="match status" value="1"/>
</dbReference>
<reference evidence="1" key="1">
    <citation type="submission" date="2023-06" db="EMBL/GenBank/DDBJ databases">
        <title>Reference genome for the Northern bat (Eptesicus nilssonii), a most northern bat species.</title>
        <authorList>
            <person name="Laine V.N."/>
            <person name="Pulliainen A.T."/>
            <person name="Lilley T.M."/>
        </authorList>
    </citation>
    <scope>NUCLEOTIDE SEQUENCE</scope>
    <source>
        <strain evidence="1">BLF_Eptnil</strain>
        <tissue evidence="1">Kidney</tissue>
    </source>
</reference>
<dbReference type="GO" id="GO:0005737">
    <property type="term" value="C:cytoplasm"/>
    <property type="evidence" value="ECO:0007669"/>
    <property type="project" value="TreeGrafter"/>
</dbReference>
<keyword evidence="2" id="KW-1185">Reference proteome</keyword>
<dbReference type="Proteomes" id="UP001177744">
    <property type="component" value="Unassembled WGS sequence"/>
</dbReference>
<protein>
    <submittedName>
        <fullName evidence="1">Uncharacterized protein</fullName>
    </submittedName>
</protein>
<dbReference type="InterPro" id="IPR036824">
    <property type="entry name" value="Nucleoplasmin_core_dom_sf"/>
</dbReference>
<dbReference type="GO" id="GO:0003723">
    <property type="term" value="F:RNA binding"/>
    <property type="evidence" value="ECO:0007669"/>
    <property type="project" value="TreeGrafter"/>
</dbReference>
<dbReference type="GO" id="GO:0003682">
    <property type="term" value="F:chromatin binding"/>
    <property type="evidence" value="ECO:0007669"/>
    <property type="project" value="TreeGrafter"/>
</dbReference>